<dbReference type="PANTHER" id="PTHR37915">
    <property type="match status" value="1"/>
</dbReference>
<evidence type="ECO:0000256" key="1">
    <source>
        <dbReference type="SAM" id="Coils"/>
    </source>
</evidence>
<dbReference type="OrthoDB" id="10037468at2759"/>
<feature type="compositionally biased region" description="Basic and acidic residues" evidence="2">
    <location>
        <begin position="330"/>
        <end position="350"/>
    </location>
</feature>
<feature type="coiled-coil region" evidence="1">
    <location>
        <begin position="539"/>
        <end position="584"/>
    </location>
</feature>
<evidence type="ECO:0000313" key="4">
    <source>
        <dbReference type="RefSeq" id="XP_033775358.1"/>
    </source>
</evidence>
<feature type="region of interest" description="Disordered" evidence="2">
    <location>
        <begin position="421"/>
        <end position="478"/>
    </location>
</feature>
<sequence>MEPIVASCHRGDEPALAVIAAHMHSRMARRAEETKEEMEAIRKRVDQMIQVFEQTSLIVEGQQPGMEIIDDVDQLNSILSDKAKRKKYNQQLTVFIVGYQETCGKRKTILSQLQEFFTYYAKLEEESITQTEDFHMEMDNVAVQVKAAVSSAEAAMSRLLELHKELISYVNNAMTPTSAGKRKPLNDKSRKKMEKAIEQAKEDIAQLTIKLLQAQKDLDSKDKKLKELLRQNEMKGLESQHLQDQLQSTKNLLATYQQEYDMQRSLQEAEGKWQASRIAELEEILTEKEELKRETATQWSDLSPPSTTVSEWEIDSMAGEAESDGGGGDDSDRRQHEELEGPGLREELRGDGMFSEQDVHRCDTSPTRLCSPNFPTSRPVTPLSYTPPSDQDSSEMMVLLSEQDSSLEELQLIRLSDLSLGSTPSPSLQLQIQHDSGQEEANEEMEMPPSCEGSFGSADLSQEHKGGAALTPQEGEPLITERTTPADVEQEADLHVSDTVTATEQDSKSSCVKETTERSIQDTCQKADSLLLAELAAVKEESHESIARLKKHIRELEAQGELEKQELLQQIQNLMRAQAVAERKAAFALEELQKLYYMHKEMPSTAECEVRDSSEIIPIPSTNEGIHISISQLEDRPHPKTGAPEGPCVTPENGTNQHHGGFSKMPLVEGLQEISKGITAFLGSIRNGVMNQGLYSLAELLDGSFAAVPEVILASPEGISRTEIAQSLQLLSNAAAVFNRLLEEITYKNGVPPKLEEVMTENAGVEMQATASHTGALSQDQNEKVEQSSFWAPLVTREQKRREKNELRSALKLGPHITDRPPGILFTYLDEKHNRRVLEQGVSTGRVPRDLYQDASLAMDSYRWLRRGSLISLVKGYVQHIAIKGVEKNLQKQSLSEPELEQILHKFQRVKQQTFQRWKKERLQDSQNRLKLAVSLEDKLRQIEGQSGIFLIKPLLSWPERCPQLHSERINARLKGSPVTHTVSTHPHSTQEVSNLWAGSSMYVSGTSFLINTLTNGEHHREWNSESADARDTSAEINQKETPQPMVITPQLLVMDVNRYLIKECRVSAITQSRSSSPYSKLQPSGSAALRNFLPVTRTSGFNLSCSGH</sequence>
<keyword evidence="1" id="KW-0175">Coiled coil</keyword>
<accession>A0A6P8PL34</accession>
<feature type="coiled-coil region" evidence="1">
    <location>
        <begin position="24"/>
        <end position="51"/>
    </location>
</feature>
<feature type="compositionally biased region" description="Polar residues" evidence="2">
    <location>
        <begin position="421"/>
        <end position="435"/>
    </location>
</feature>
<reference evidence="4" key="1">
    <citation type="submission" date="2025-08" db="UniProtKB">
        <authorList>
            <consortium name="RefSeq"/>
        </authorList>
    </citation>
    <scope>IDENTIFICATION</scope>
</reference>
<dbReference type="Proteomes" id="UP000515159">
    <property type="component" value="Chromosome 14"/>
</dbReference>
<keyword evidence="3" id="KW-1185">Reference proteome</keyword>
<proteinExistence type="predicted"/>
<feature type="compositionally biased region" description="Polar residues" evidence="2">
    <location>
        <begin position="298"/>
        <end position="310"/>
    </location>
</feature>
<dbReference type="GeneID" id="117347950"/>
<evidence type="ECO:0000256" key="2">
    <source>
        <dbReference type="SAM" id="MobiDB-lite"/>
    </source>
</evidence>
<dbReference type="KEGG" id="gsh:117347950"/>
<dbReference type="InParanoid" id="A0A6P8PL34"/>
<organism evidence="3 4">
    <name type="scientific">Geotrypetes seraphini</name>
    <name type="common">Gaboon caecilian</name>
    <name type="synonym">Caecilia seraphini</name>
    <dbReference type="NCBI Taxonomy" id="260995"/>
    <lineage>
        <taxon>Eukaryota</taxon>
        <taxon>Metazoa</taxon>
        <taxon>Chordata</taxon>
        <taxon>Craniata</taxon>
        <taxon>Vertebrata</taxon>
        <taxon>Euteleostomi</taxon>
        <taxon>Amphibia</taxon>
        <taxon>Gymnophiona</taxon>
        <taxon>Geotrypetes</taxon>
    </lineage>
</organism>
<name>A0A6P8PL34_GEOSA</name>
<dbReference type="AlphaFoldDB" id="A0A6P8PL34"/>
<evidence type="ECO:0000313" key="3">
    <source>
        <dbReference type="Proteomes" id="UP000515159"/>
    </source>
</evidence>
<dbReference type="PANTHER" id="PTHR37915:SF3">
    <property type="match status" value="1"/>
</dbReference>
<feature type="region of interest" description="Disordered" evidence="2">
    <location>
        <begin position="289"/>
        <end position="395"/>
    </location>
</feature>
<gene>
    <name evidence="4" type="primary">LOC117347950</name>
</gene>
<dbReference type="RefSeq" id="XP_033775358.1">
    <property type="nucleotide sequence ID" value="XM_033919467.1"/>
</dbReference>
<feature type="compositionally biased region" description="Polar residues" evidence="2">
    <location>
        <begin position="364"/>
        <end position="391"/>
    </location>
</feature>
<protein>
    <submittedName>
        <fullName evidence="4">Uncharacterized protein LOC117347950 isoform X1</fullName>
    </submittedName>
</protein>